<dbReference type="SMART" id="SM00418">
    <property type="entry name" value="HTH_ARSR"/>
    <property type="match status" value="1"/>
</dbReference>
<reference evidence="2 3" key="1">
    <citation type="submission" date="2019-06" db="EMBL/GenBank/DDBJ databases">
        <title>Sequencing the genomes of 1000 actinobacteria strains.</title>
        <authorList>
            <person name="Klenk H.-P."/>
        </authorList>
    </citation>
    <scope>NUCLEOTIDE SEQUENCE [LARGE SCALE GENOMIC DNA]</scope>
    <source>
        <strain evidence="2 3">DSM 18607</strain>
    </source>
</reference>
<feature type="domain" description="HTH arsR-type" evidence="1">
    <location>
        <begin position="14"/>
        <end position="99"/>
    </location>
</feature>
<proteinExistence type="predicted"/>
<dbReference type="InterPro" id="IPR001845">
    <property type="entry name" value="HTH_ArsR_DNA-bd_dom"/>
</dbReference>
<accession>A0A542DWG5</accession>
<dbReference type="SUPFAM" id="SSF46785">
    <property type="entry name" value="Winged helix' DNA-binding domain"/>
    <property type="match status" value="1"/>
</dbReference>
<dbReference type="GO" id="GO:0003700">
    <property type="term" value="F:DNA-binding transcription factor activity"/>
    <property type="evidence" value="ECO:0007669"/>
    <property type="project" value="InterPro"/>
</dbReference>
<sequence length="196" mass="21124">MAGPDPSSARLDPSAVKVLAHPLRSRLLAQLRRSGDATATALAGALGTNSGATSYHLRRLAEVGLVVDAGPGRGRERVWRAAAEGHSWAAGDLDGDEDAVTALGWIERDYVRHFTTRAEEWLEVAPSWPAGWSEHLGLTDHLVLVTREQLAALQAELAEVLQRHRRVGQGNPSAKRVAVYGFAYPVDLDNVPAREG</sequence>
<name>A0A542DWG5_9MICO</name>
<keyword evidence="3" id="KW-1185">Reference proteome</keyword>
<dbReference type="EMBL" id="VFMN01000001">
    <property type="protein sequence ID" value="TQJ07429.1"/>
    <property type="molecule type" value="Genomic_DNA"/>
</dbReference>
<dbReference type="Gene3D" id="1.10.10.10">
    <property type="entry name" value="Winged helix-like DNA-binding domain superfamily/Winged helix DNA-binding domain"/>
    <property type="match status" value="1"/>
</dbReference>
<comment type="caution">
    <text evidence="2">The sequence shown here is derived from an EMBL/GenBank/DDBJ whole genome shotgun (WGS) entry which is preliminary data.</text>
</comment>
<dbReference type="OrthoDB" id="7945987at2"/>
<evidence type="ECO:0000313" key="2">
    <source>
        <dbReference type="EMBL" id="TQJ07429.1"/>
    </source>
</evidence>
<evidence type="ECO:0000313" key="3">
    <source>
        <dbReference type="Proteomes" id="UP000317893"/>
    </source>
</evidence>
<dbReference type="AlphaFoldDB" id="A0A542DWG5"/>
<evidence type="ECO:0000259" key="1">
    <source>
        <dbReference type="SMART" id="SM00418"/>
    </source>
</evidence>
<dbReference type="InterPro" id="IPR036388">
    <property type="entry name" value="WH-like_DNA-bd_sf"/>
</dbReference>
<protein>
    <submittedName>
        <fullName evidence="2">ArsR family transcriptional regulator</fullName>
    </submittedName>
</protein>
<dbReference type="RefSeq" id="WP_141846450.1">
    <property type="nucleotide sequence ID" value="NZ_BAAAPR010000006.1"/>
</dbReference>
<dbReference type="Pfam" id="PF12840">
    <property type="entry name" value="HTH_20"/>
    <property type="match status" value="1"/>
</dbReference>
<organism evidence="2 3">
    <name type="scientific">Lapillicoccus jejuensis</name>
    <dbReference type="NCBI Taxonomy" id="402171"/>
    <lineage>
        <taxon>Bacteria</taxon>
        <taxon>Bacillati</taxon>
        <taxon>Actinomycetota</taxon>
        <taxon>Actinomycetes</taxon>
        <taxon>Micrococcales</taxon>
        <taxon>Intrasporangiaceae</taxon>
        <taxon>Lapillicoccus</taxon>
    </lineage>
</organism>
<gene>
    <name evidence="2" type="ORF">FB458_0491</name>
</gene>
<dbReference type="InterPro" id="IPR036390">
    <property type="entry name" value="WH_DNA-bd_sf"/>
</dbReference>
<dbReference type="Proteomes" id="UP000317893">
    <property type="component" value="Unassembled WGS sequence"/>
</dbReference>